<proteinExistence type="predicted"/>
<evidence type="ECO:0000313" key="3">
    <source>
        <dbReference type="Proteomes" id="UP000053660"/>
    </source>
</evidence>
<reference evidence="2 3" key="1">
    <citation type="submission" date="2014-03" db="EMBL/GenBank/DDBJ databases">
        <title>Draft genome of the hookworm Oesophagostomum dentatum.</title>
        <authorList>
            <person name="Mitreva M."/>
        </authorList>
    </citation>
    <scope>NUCLEOTIDE SEQUENCE [LARGE SCALE GENOMIC DNA]</scope>
    <source>
        <strain evidence="2 3">OD-Hann</strain>
    </source>
</reference>
<evidence type="ECO:0000313" key="2">
    <source>
        <dbReference type="EMBL" id="KHJ91553.1"/>
    </source>
</evidence>
<dbReference type="OrthoDB" id="5779397at2759"/>
<keyword evidence="3" id="KW-1185">Reference proteome</keyword>
<evidence type="ECO:0000259" key="1">
    <source>
        <dbReference type="PROSITE" id="PS50181"/>
    </source>
</evidence>
<protein>
    <submittedName>
        <fullName evidence="2">F-box domain protein</fullName>
    </submittedName>
</protein>
<dbReference type="Proteomes" id="UP000053660">
    <property type="component" value="Unassembled WGS sequence"/>
</dbReference>
<dbReference type="AlphaFoldDB" id="A0A0B1T1X9"/>
<dbReference type="PROSITE" id="PS50181">
    <property type="entry name" value="FBOX"/>
    <property type="match status" value="1"/>
</dbReference>
<sequence length="322" mass="37714">MIKTVSLRLRQDTPRLNPAFSLVGRPSLRRIFEQKDIAVSLILNYSLYSLGLPMWKSSGTLKIENEGRKFRQVARIPHKRVLNLEKNDTIMCFFKRSKMSDQGFPLFNLPLHIIEKIVSKLALREMVTFKRCSRQAREIIDGYWLRQRSLKTSTEHFHQLFPYIDARKPQLESMFHIRNELGKYMCMLPKNRLLEADFSGLQRFHHDMMESILMKYNLDANMIFSTVVSISFAHCIVSCADLESLSYYTQNLKSLTISDRLIDHRLEGDDACPDIMKCYRTYMKKGLIGHRSKMILYVKTLWPGLVQLTFSDISLILDECTR</sequence>
<gene>
    <name evidence="2" type="ORF">OESDEN_08583</name>
</gene>
<organism evidence="2 3">
    <name type="scientific">Oesophagostomum dentatum</name>
    <name type="common">Nodular worm</name>
    <dbReference type="NCBI Taxonomy" id="61180"/>
    <lineage>
        <taxon>Eukaryota</taxon>
        <taxon>Metazoa</taxon>
        <taxon>Ecdysozoa</taxon>
        <taxon>Nematoda</taxon>
        <taxon>Chromadorea</taxon>
        <taxon>Rhabditida</taxon>
        <taxon>Rhabditina</taxon>
        <taxon>Rhabditomorpha</taxon>
        <taxon>Strongyloidea</taxon>
        <taxon>Strongylidae</taxon>
        <taxon>Oesophagostomum</taxon>
    </lineage>
</organism>
<dbReference type="Pfam" id="PF00646">
    <property type="entry name" value="F-box"/>
    <property type="match status" value="1"/>
</dbReference>
<dbReference type="InterPro" id="IPR001810">
    <property type="entry name" value="F-box_dom"/>
</dbReference>
<dbReference type="EMBL" id="KN551973">
    <property type="protein sequence ID" value="KHJ91553.1"/>
    <property type="molecule type" value="Genomic_DNA"/>
</dbReference>
<name>A0A0B1T1X9_OESDE</name>
<accession>A0A0B1T1X9</accession>
<feature type="domain" description="F-box" evidence="1">
    <location>
        <begin position="103"/>
        <end position="147"/>
    </location>
</feature>